<gene>
    <name evidence="3" type="ORF">ACFPOH_06140</name>
</gene>
<dbReference type="InterPro" id="IPR030395">
    <property type="entry name" value="GP_PDE_dom"/>
</dbReference>
<sequence>MGKKTKLALAIAAASAAAWAGSKAFMKPQKREGKEVLQKAPVVLAHRGGAKLAPEHTMIAFEKAFELGVDGFEIDIRLTKDEEIVAFHDETIDRTSDGLGAVKDFTLEELKNFNFGYHFKDENGHHPYRDQKAEIVTLKELFEKFPNMYINIDIKDSPETYEGSLMPSKLWRIIEEYKAEDRVVVTSFYSEQVDRFNLYAQNRVALGAGETDVRKAFAAYTSQFGHLYHPKVDVFQLPTKHGRFSLDSPKFISFLNNLNIPVHYWVIDDEEQMGKLLDNGAKGIITDRPDIAVPFVRNWMEQQQEKGENQK</sequence>
<dbReference type="SUPFAM" id="SSF51695">
    <property type="entry name" value="PLC-like phosphodiesterases"/>
    <property type="match status" value="1"/>
</dbReference>
<keyword evidence="4" id="KW-1185">Reference proteome</keyword>
<dbReference type="RefSeq" id="WP_342581115.1">
    <property type="nucleotide sequence ID" value="NZ_JBHSNQ010000048.1"/>
</dbReference>
<evidence type="ECO:0000313" key="3">
    <source>
        <dbReference type="EMBL" id="MFC5541361.1"/>
    </source>
</evidence>
<dbReference type="PANTHER" id="PTHR46211:SF1">
    <property type="entry name" value="GLYCEROPHOSPHODIESTER PHOSPHODIESTERASE, CYTOPLASMIC"/>
    <property type="match status" value="1"/>
</dbReference>
<dbReference type="CDD" id="cd08561">
    <property type="entry name" value="GDPD_cytoplasmic_ScUgpQ2_like"/>
    <property type="match status" value="1"/>
</dbReference>
<feature type="signal peptide" evidence="1">
    <location>
        <begin position="1"/>
        <end position="20"/>
    </location>
</feature>
<dbReference type="Proteomes" id="UP001595978">
    <property type="component" value="Unassembled WGS sequence"/>
</dbReference>
<dbReference type="Gene3D" id="3.20.20.190">
    <property type="entry name" value="Phosphatidylinositol (PI) phosphodiesterase"/>
    <property type="match status" value="1"/>
</dbReference>
<name>A0ABW0R9D0_9BACL</name>
<feature type="chain" id="PRO_5047107512" evidence="1">
    <location>
        <begin position="21"/>
        <end position="311"/>
    </location>
</feature>
<dbReference type="PANTHER" id="PTHR46211">
    <property type="entry name" value="GLYCEROPHOSPHORYL DIESTER PHOSPHODIESTERASE"/>
    <property type="match status" value="1"/>
</dbReference>
<organism evidence="3 4">
    <name type="scientific">Ureibacillus suwonensis</name>
    <dbReference type="NCBI Taxonomy" id="313007"/>
    <lineage>
        <taxon>Bacteria</taxon>
        <taxon>Bacillati</taxon>
        <taxon>Bacillota</taxon>
        <taxon>Bacilli</taxon>
        <taxon>Bacillales</taxon>
        <taxon>Caryophanaceae</taxon>
        <taxon>Ureibacillus</taxon>
    </lineage>
</organism>
<dbReference type="PROSITE" id="PS51704">
    <property type="entry name" value="GP_PDE"/>
    <property type="match status" value="1"/>
</dbReference>
<keyword evidence="1" id="KW-0732">Signal</keyword>
<dbReference type="Pfam" id="PF03009">
    <property type="entry name" value="GDPD"/>
    <property type="match status" value="1"/>
</dbReference>
<proteinExistence type="predicted"/>
<dbReference type="InterPro" id="IPR017946">
    <property type="entry name" value="PLC-like_Pdiesterase_TIM-brl"/>
</dbReference>
<evidence type="ECO:0000259" key="2">
    <source>
        <dbReference type="PROSITE" id="PS51704"/>
    </source>
</evidence>
<reference evidence="4" key="1">
    <citation type="journal article" date="2019" name="Int. J. Syst. Evol. Microbiol.">
        <title>The Global Catalogue of Microorganisms (GCM) 10K type strain sequencing project: providing services to taxonomists for standard genome sequencing and annotation.</title>
        <authorList>
            <consortium name="The Broad Institute Genomics Platform"/>
            <consortium name="The Broad Institute Genome Sequencing Center for Infectious Disease"/>
            <person name="Wu L."/>
            <person name="Ma J."/>
        </authorList>
    </citation>
    <scope>NUCLEOTIDE SEQUENCE [LARGE SCALE GENOMIC DNA]</scope>
    <source>
        <strain evidence="4">CCUG 56331</strain>
    </source>
</reference>
<feature type="domain" description="GP-PDE" evidence="2">
    <location>
        <begin position="41"/>
        <end position="296"/>
    </location>
</feature>
<protein>
    <submittedName>
        <fullName evidence="3">Glycerophosphodiester phosphodiesterase</fullName>
    </submittedName>
</protein>
<dbReference type="EMBL" id="JBHSNQ010000048">
    <property type="protein sequence ID" value="MFC5541361.1"/>
    <property type="molecule type" value="Genomic_DNA"/>
</dbReference>
<comment type="caution">
    <text evidence="3">The sequence shown here is derived from an EMBL/GenBank/DDBJ whole genome shotgun (WGS) entry which is preliminary data.</text>
</comment>
<accession>A0ABW0R9D0</accession>
<evidence type="ECO:0000313" key="4">
    <source>
        <dbReference type="Proteomes" id="UP001595978"/>
    </source>
</evidence>
<evidence type="ECO:0000256" key="1">
    <source>
        <dbReference type="SAM" id="SignalP"/>
    </source>
</evidence>